<dbReference type="Proteomes" id="UP000326202">
    <property type="component" value="Chromosome"/>
</dbReference>
<dbReference type="Pfam" id="PF10095">
    <property type="entry name" value="DUF2333"/>
    <property type="match status" value="1"/>
</dbReference>
<dbReference type="InterPro" id="IPR016936">
    <property type="entry name" value="UCP029693"/>
</dbReference>
<evidence type="ECO:0000313" key="2">
    <source>
        <dbReference type="EMBL" id="QEX20028.1"/>
    </source>
</evidence>
<proteinExistence type="predicted"/>
<gene>
    <name evidence="2" type="ORF">FRZ44_53430</name>
</gene>
<evidence type="ECO:0008006" key="4">
    <source>
        <dbReference type="Google" id="ProtNLM"/>
    </source>
</evidence>
<reference evidence="2 3" key="1">
    <citation type="submission" date="2019-08" db="EMBL/GenBank/DDBJ databases">
        <title>Hyperibacter terrae gen. nov., sp. nov. and Hyperibacter viscosus sp. nov., two new members in the family Rhodospirillaceae isolated from the rhizosphere of Hypericum perforatum.</title>
        <authorList>
            <person name="Noviana Z."/>
        </authorList>
    </citation>
    <scope>NUCLEOTIDE SEQUENCE [LARGE SCALE GENOMIC DNA]</scope>
    <source>
        <strain evidence="2 3">R5913</strain>
    </source>
</reference>
<evidence type="ECO:0000256" key="1">
    <source>
        <dbReference type="SAM" id="Phobius"/>
    </source>
</evidence>
<keyword evidence="1" id="KW-1133">Transmembrane helix</keyword>
<dbReference type="EMBL" id="CP042906">
    <property type="protein sequence ID" value="QEX20028.1"/>
    <property type="molecule type" value="Genomic_DNA"/>
</dbReference>
<dbReference type="OrthoDB" id="7594726at2"/>
<name>A0A5J6MR82_9PROT</name>
<keyword evidence="1" id="KW-0812">Transmembrane</keyword>
<feature type="transmembrane region" description="Helical" evidence="1">
    <location>
        <begin position="39"/>
        <end position="58"/>
    </location>
</feature>
<organism evidence="2 3">
    <name type="scientific">Hypericibacter terrae</name>
    <dbReference type="NCBI Taxonomy" id="2602015"/>
    <lineage>
        <taxon>Bacteria</taxon>
        <taxon>Pseudomonadati</taxon>
        <taxon>Pseudomonadota</taxon>
        <taxon>Alphaproteobacteria</taxon>
        <taxon>Rhodospirillales</taxon>
        <taxon>Dongiaceae</taxon>
        <taxon>Hypericibacter</taxon>
    </lineage>
</organism>
<evidence type="ECO:0000313" key="3">
    <source>
        <dbReference type="Proteomes" id="UP000326202"/>
    </source>
</evidence>
<dbReference type="AlphaFoldDB" id="A0A5J6MR82"/>
<sequence>MSENDPLLNDPLLDEPQARRRWWKPSFDRRRILRWSLRGVVALLVIAALYYPVGMLLVHKIDDDPDFQAPATPEGASRAVALAAALIDREVGDYGWPSNDPFFMPGWALDNMPNYQQGIIAALARFSTEMRDQIGRVRGTSQVDPDLEKAAGQLSYSPTVWIFDFSTSWAPTASSEQQYLAAAKTLRSFNNRLSQGQAVFERRADNLQGTLDRIAADLGSASAVLDKQVEEHSGDWVDFQADDIFYATKGRLYAYGLLLRDLGTDFAPVIAERDLKAAWAQMVETFRVASTLDPLVVVNGRPDAFMRPSHLAAQGFFLLRARTQLREISNILQK</sequence>
<dbReference type="KEGG" id="htq:FRZ44_53430"/>
<protein>
    <recommendedName>
        <fullName evidence="4">DUF2333 domain-containing protein</fullName>
    </recommendedName>
</protein>
<keyword evidence="1" id="KW-0472">Membrane</keyword>
<dbReference type="RefSeq" id="WP_151180034.1">
    <property type="nucleotide sequence ID" value="NZ_CP042906.1"/>
</dbReference>
<keyword evidence="3" id="KW-1185">Reference proteome</keyword>
<accession>A0A5J6MR82</accession>